<feature type="region of interest" description="Disordered" evidence="10">
    <location>
        <begin position="727"/>
        <end position="830"/>
    </location>
</feature>
<dbReference type="Pfam" id="PF01532">
    <property type="entry name" value="Glyco_hydro_47"/>
    <property type="match status" value="1"/>
</dbReference>
<dbReference type="InterPro" id="IPR001382">
    <property type="entry name" value="Glyco_hydro_47"/>
</dbReference>
<dbReference type="GO" id="GO:0016020">
    <property type="term" value="C:membrane"/>
    <property type="evidence" value="ECO:0007669"/>
    <property type="project" value="InterPro"/>
</dbReference>
<accession>A0A8H3FCK6</accession>
<dbReference type="GO" id="GO:0005509">
    <property type="term" value="F:calcium ion binding"/>
    <property type="evidence" value="ECO:0007669"/>
    <property type="project" value="InterPro"/>
</dbReference>
<dbReference type="InterPro" id="IPR036026">
    <property type="entry name" value="Seven-hairpin_glycosidases"/>
</dbReference>
<sequence length="991" mass="109197">MLRLRRYRAFLIFAIIAIGALYHFRGLGSIESAGAASVEGLKKFGGHEDHGSTTALSEPDSISEEDVENVGQASEQAYDSVVSAVSDQIAITSPTPAITTTESVEEPEASPTKSLLATDDDETDGSALEGDESAAVDDAADAAPVAAQPNLNTQAGQGRLEVIGDDTIPKIHWKKQPEHFPVPPERIIQLPSGKPKSIPKIQHDFHDESATEKVDREKKLGIIRKTFMFSWSGYKKNAWMHDELSPTSGQYRDPFCGWAATLVDSLDTLWMMGLKKEFEEATEAVANIDFTASIRNDIPLFETVIRYLGGLIAAYDLGGSKYKILLDKAVELAEILIGAFDTPNRMPMTFYLWKPYVDDHRFYFELSLPLHSTFASQPHRANTRVVLAELGSLSVEFTRLAQITKEAKYYDAVARITIEFEKWQNHTKMPGLWPQKVDASGCTKEEVSAISPLEHSMQKGAGISQSLPQGGQLPGQFSDIPASPSADDGAVTAGKSKDEVKTGTLNGEDELSQEPSTKTEFTKRQLSDDELTLASPSPKPDCVPQGLASPPYSSVETFTLGGQADSVYEYLPKEYMLLGGLESQYQSMYEMSVETTKKYLLFRPMIPDEKRDILFAGQVTTQGHLEDSNDVKLKAEGTHLTCFVGGMFAIGAKIFDRKGDLDLAKKLTDGCVWAYESTTTGIMPEHFLALPCESLEKCPWNETAYWEALDPYGSTRISSPPRQAVLKDKDTVPRGMTTVDGVLGSKSQQDPQEEVLSVAKGAVSEEDTEESSGKTIVKRQLADIEDDSIDDAPGLTTSTKRKPGILDDAQSEEDDNDSPNLADSNLSTEYKKNITATADEATEDVNPATAIKPEVPEYTPPPIPTQEETAKERIRNERLPPGIVRVTGSKYILRPEAIESVFIMWRVTGDVSWREKGWQMFEAIQKATASDFGASAIMDVTSETPMAVDEMESFWLAETLKYFYLLFSHPDHISLDDYVLNTEAHAFKRPK</sequence>
<comment type="cofactor">
    <cofactor evidence="1 7">
        <name>Ca(2+)</name>
        <dbReference type="ChEBI" id="CHEBI:29108"/>
    </cofactor>
</comment>
<dbReference type="UniPathway" id="UPA00378"/>
<comment type="similarity">
    <text evidence="3 9">Belongs to the glycosyl hydrolase 47 family.</text>
</comment>
<evidence type="ECO:0000256" key="10">
    <source>
        <dbReference type="SAM" id="MobiDB-lite"/>
    </source>
</evidence>
<gene>
    <name evidence="12" type="ORF">HETSPECPRED_004185</name>
</gene>
<dbReference type="Gene3D" id="1.50.10.10">
    <property type="match status" value="3"/>
</dbReference>
<feature type="region of interest" description="Disordered" evidence="10">
    <location>
        <begin position="93"/>
        <end position="135"/>
    </location>
</feature>
<keyword evidence="4 9" id="KW-0378">Hydrolase</keyword>
<dbReference type="SUPFAM" id="SSF48225">
    <property type="entry name" value="Seven-hairpin glycosidases"/>
    <property type="match status" value="1"/>
</dbReference>
<keyword evidence="7" id="KW-0106">Calcium</keyword>
<organism evidence="12 13">
    <name type="scientific">Heterodermia speciosa</name>
    <dbReference type="NCBI Taxonomy" id="116794"/>
    <lineage>
        <taxon>Eukaryota</taxon>
        <taxon>Fungi</taxon>
        <taxon>Dikarya</taxon>
        <taxon>Ascomycota</taxon>
        <taxon>Pezizomycotina</taxon>
        <taxon>Lecanoromycetes</taxon>
        <taxon>OSLEUM clade</taxon>
        <taxon>Lecanoromycetidae</taxon>
        <taxon>Caliciales</taxon>
        <taxon>Physciaceae</taxon>
        <taxon>Heterodermia</taxon>
    </lineage>
</organism>
<dbReference type="GO" id="GO:0004571">
    <property type="term" value="F:mannosyl-oligosaccharide 1,2-alpha-mannosidase activity"/>
    <property type="evidence" value="ECO:0007669"/>
    <property type="project" value="InterPro"/>
</dbReference>
<keyword evidence="11" id="KW-0472">Membrane</keyword>
<feature type="region of interest" description="Disordered" evidence="10">
    <location>
        <begin position="46"/>
        <end position="73"/>
    </location>
</feature>
<evidence type="ECO:0000256" key="9">
    <source>
        <dbReference type="RuleBase" id="RU361193"/>
    </source>
</evidence>
<dbReference type="OrthoDB" id="10052040at2759"/>
<feature type="binding site" evidence="7">
    <location>
        <position position="982"/>
    </location>
    <ligand>
        <name>Ca(2+)</name>
        <dbReference type="ChEBI" id="CHEBI:29108"/>
    </ligand>
</feature>
<evidence type="ECO:0000256" key="2">
    <source>
        <dbReference type="ARBA" id="ARBA00004922"/>
    </source>
</evidence>
<dbReference type="InterPro" id="IPR012341">
    <property type="entry name" value="6hp_glycosidase-like_sf"/>
</dbReference>
<feature type="region of interest" description="Disordered" evidence="10">
    <location>
        <begin position="461"/>
        <end position="546"/>
    </location>
</feature>
<keyword evidence="9" id="KW-0326">Glycosidase</keyword>
<evidence type="ECO:0000256" key="5">
    <source>
        <dbReference type="ARBA" id="ARBA00023157"/>
    </source>
</evidence>
<evidence type="ECO:0000256" key="3">
    <source>
        <dbReference type="ARBA" id="ARBA00007658"/>
    </source>
</evidence>
<comment type="pathway">
    <text evidence="2">Protein modification; protein glycosylation.</text>
</comment>
<keyword evidence="5 8" id="KW-1015">Disulfide bond</keyword>
<dbReference type="AlphaFoldDB" id="A0A8H3FCK6"/>
<protein>
    <recommendedName>
        <fullName evidence="9">alpha-1,2-Mannosidase</fullName>
        <ecNumber evidence="9">3.2.1.-</ecNumber>
    </recommendedName>
</protein>
<keyword evidence="13" id="KW-1185">Reference proteome</keyword>
<name>A0A8H3FCK6_9LECA</name>
<feature type="active site" description="Proton donor" evidence="6">
    <location>
        <position position="685"/>
    </location>
</feature>
<evidence type="ECO:0000256" key="8">
    <source>
        <dbReference type="PIRSR" id="PIRSR601382-3"/>
    </source>
</evidence>
<keyword evidence="11" id="KW-0812">Transmembrane</keyword>
<evidence type="ECO:0000256" key="11">
    <source>
        <dbReference type="SAM" id="Phobius"/>
    </source>
</evidence>
<feature type="active site" evidence="6">
    <location>
        <position position="896"/>
    </location>
</feature>
<evidence type="ECO:0000256" key="4">
    <source>
        <dbReference type="ARBA" id="ARBA00022801"/>
    </source>
</evidence>
<keyword evidence="7" id="KW-0479">Metal-binding</keyword>
<evidence type="ECO:0000313" key="12">
    <source>
        <dbReference type="EMBL" id="CAF9920177.1"/>
    </source>
</evidence>
<comment type="caution">
    <text evidence="12">The sequence shown here is derived from an EMBL/GenBank/DDBJ whole genome shotgun (WGS) entry which is preliminary data.</text>
</comment>
<feature type="compositionally biased region" description="Polar residues" evidence="10">
    <location>
        <begin position="818"/>
        <end position="828"/>
    </location>
</feature>
<dbReference type="GO" id="GO:0005975">
    <property type="term" value="P:carbohydrate metabolic process"/>
    <property type="evidence" value="ECO:0007669"/>
    <property type="project" value="InterPro"/>
</dbReference>
<keyword evidence="11" id="KW-1133">Transmembrane helix</keyword>
<dbReference type="EC" id="3.2.1.-" evidence="9"/>
<feature type="compositionally biased region" description="Low complexity" evidence="10">
    <location>
        <begin position="464"/>
        <end position="476"/>
    </location>
</feature>
<dbReference type="EMBL" id="CAJPDS010000025">
    <property type="protein sequence ID" value="CAF9920177.1"/>
    <property type="molecule type" value="Genomic_DNA"/>
</dbReference>
<dbReference type="GO" id="GO:0005783">
    <property type="term" value="C:endoplasmic reticulum"/>
    <property type="evidence" value="ECO:0007669"/>
    <property type="project" value="TreeGrafter"/>
</dbReference>
<reference evidence="12" key="1">
    <citation type="submission" date="2021-03" db="EMBL/GenBank/DDBJ databases">
        <authorList>
            <person name="Tagirdzhanova G."/>
        </authorList>
    </citation>
    <scope>NUCLEOTIDE SEQUENCE</scope>
</reference>
<dbReference type="InterPro" id="IPR050749">
    <property type="entry name" value="Glycosyl_Hydrolase_47"/>
</dbReference>
<dbReference type="GO" id="GO:0036503">
    <property type="term" value="P:ERAD pathway"/>
    <property type="evidence" value="ECO:0007669"/>
    <property type="project" value="UniProtKB-ARBA"/>
</dbReference>
<dbReference type="Proteomes" id="UP000664521">
    <property type="component" value="Unassembled WGS sequence"/>
</dbReference>
<proteinExistence type="inferred from homology"/>
<feature type="active site" evidence="6">
    <location>
        <position position="565"/>
    </location>
</feature>
<evidence type="ECO:0000256" key="7">
    <source>
        <dbReference type="PIRSR" id="PIRSR601382-2"/>
    </source>
</evidence>
<dbReference type="PANTHER" id="PTHR11742">
    <property type="entry name" value="MANNOSYL-OLIGOSACCHARIDE ALPHA-1,2-MANNOSIDASE-RELATED"/>
    <property type="match status" value="1"/>
</dbReference>
<evidence type="ECO:0000256" key="6">
    <source>
        <dbReference type="PIRSR" id="PIRSR601382-1"/>
    </source>
</evidence>
<feature type="active site" description="Proton donor" evidence="6">
    <location>
        <position position="302"/>
    </location>
</feature>
<feature type="transmembrane region" description="Helical" evidence="11">
    <location>
        <begin position="7"/>
        <end position="24"/>
    </location>
</feature>
<evidence type="ECO:0000256" key="1">
    <source>
        <dbReference type="ARBA" id="ARBA00001913"/>
    </source>
</evidence>
<feature type="disulfide bond" evidence="8">
    <location>
        <begin position="642"/>
        <end position="671"/>
    </location>
</feature>
<dbReference type="PRINTS" id="PR00747">
    <property type="entry name" value="GLYHDRLASE47"/>
</dbReference>
<dbReference type="PANTHER" id="PTHR11742:SF103">
    <property type="entry name" value="ENDOPLASMIC RETICULUM MANNOSIDASE MNL2-RELATED"/>
    <property type="match status" value="1"/>
</dbReference>
<evidence type="ECO:0000313" key="13">
    <source>
        <dbReference type="Proteomes" id="UP000664521"/>
    </source>
</evidence>
<feature type="compositionally biased region" description="Acidic residues" evidence="10">
    <location>
        <begin position="118"/>
        <end position="135"/>
    </location>
</feature>